<evidence type="ECO:0000313" key="1">
    <source>
        <dbReference type="EMBL" id="GFN98781.1"/>
    </source>
</evidence>
<gene>
    <name evidence="1" type="ORF">PoB_002528700</name>
</gene>
<evidence type="ECO:0000313" key="2">
    <source>
        <dbReference type="Proteomes" id="UP000735302"/>
    </source>
</evidence>
<sequence length="131" mass="14823">MPGNAVQDCRTINQCQGSLNLSSVCDFMQWPVSVFPTKPTGVSFVLLQWYLSFLKDNVGENDAQATSLYKSTFHKTYEDLMRIWTSNNKALTEIVAQIFWLYETRRGQNLNGALEDLTLTADFMLATGVQI</sequence>
<dbReference type="AlphaFoldDB" id="A0AAV3ZW17"/>
<reference evidence="1 2" key="1">
    <citation type="journal article" date="2021" name="Elife">
        <title>Chloroplast acquisition without the gene transfer in kleptoplastic sea slugs, Plakobranchus ocellatus.</title>
        <authorList>
            <person name="Maeda T."/>
            <person name="Takahashi S."/>
            <person name="Yoshida T."/>
            <person name="Shimamura S."/>
            <person name="Takaki Y."/>
            <person name="Nagai Y."/>
            <person name="Toyoda A."/>
            <person name="Suzuki Y."/>
            <person name="Arimoto A."/>
            <person name="Ishii H."/>
            <person name="Satoh N."/>
            <person name="Nishiyama T."/>
            <person name="Hasebe M."/>
            <person name="Maruyama T."/>
            <person name="Minagawa J."/>
            <person name="Obokata J."/>
            <person name="Shigenobu S."/>
        </authorList>
    </citation>
    <scope>NUCLEOTIDE SEQUENCE [LARGE SCALE GENOMIC DNA]</scope>
</reference>
<accession>A0AAV3ZW17</accession>
<dbReference type="Proteomes" id="UP000735302">
    <property type="component" value="Unassembled WGS sequence"/>
</dbReference>
<organism evidence="1 2">
    <name type="scientific">Plakobranchus ocellatus</name>
    <dbReference type="NCBI Taxonomy" id="259542"/>
    <lineage>
        <taxon>Eukaryota</taxon>
        <taxon>Metazoa</taxon>
        <taxon>Spiralia</taxon>
        <taxon>Lophotrochozoa</taxon>
        <taxon>Mollusca</taxon>
        <taxon>Gastropoda</taxon>
        <taxon>Heterobranchia</taxon>
        <taxon>Euthyneura</taxon>
        <taxon>Panpulmonata</taxon>
        <taxon>Sacoglossa</taxon>
        <taxon>Placobranchoidea</taxon>
        <taxon>Plakobranchidae</taxon>
        <taxon>Plakobranchus</taxon>
    </lineage>
</organism>
<comment type="caution">
    <text evidence="1">The sequence shown here is derived from an EMBL/GenBank/DDBJ whole genome shotgun (WGS) entry which is preliminary data.</text>
</comment>
<proteinExistence type="predicted"/>
<dbReference type="EMBL" id="BLXT01002861">
    <property type="protein sequence ID" value="GFN98781.1"/>
    <property type="molecule type" value="Genomic_DNA"/>
</dbReference>
<protein>
    <submittedName>
        <fullName evidence="1">Uncharacterized protein</fullName>
    </submittedName>
</protein>
<keyword evidence="2" id="KW-1185">Reference proteome</keyword>
<name>A0AAV3ZW17_9GAST</name>